<accession>A0A2A4KA51</accession>
<dbReference type="SUPFAM" id="SSF52540">
    <property type="entry name" value="P-loop containing nucleoside triphosphate hydrolases"/>
    <property type="match status" value="1"/>
</dbReference>
<evidence type="ECO:0000259" key="3">
    <source>
        <dbReference type="Pfam" id="PF00685"/>
    </source>
</evidence>
<keyword evidence="2" id="KW-0808">Transferase</keyword>
<comment type="similarity">
    <text evidence="1">Belongs to the sulfotransferase 1 family.</text>
</comment>
<name>A0A2A4KA51_HELVI</name>
<evidence type="ECO:0000256" key="1">
    <source>
        <dbReference type="ARBA" id="ARBA00005771"/>
    </source>
</evidence>
<evidence type="ECO:0000256" key="2">
    <source>
        <dbReference type="ARBA" id="ARBA00022679"/>
    </source>
</evidence>
<feature type="domain" description="Sulfotransferase" evidence="3">
    <location>
        <begin position="62"/>
        <end position="334"/>
    </location>
</feature>
<dbReference type="InterPro" id="IPR027417">
    <property type="entry name" value="P-loop_NTPase"/>
</dbReference>
<organism evidence="4">
    <name type="scientific">Heliothis virescens</name>
    <name type="common">Tobacco budworm moth</name>
    <dbReference type="NCBI Taxonomy" id="7102"/>
    <lineage>
        <taxon>Eukaryota</taxon>
        <taxon>Metazoa</taxon>
        <taxon>Ecdysozoa</taxon>
        <taxon>Arthropoda</taxon>
        <taxon>Hexapoda</taxon>
        <taxon>Insecta</taxon>
        <taxon>Pterygota</taxon>
        <taxon>Neoptera</taxon>
        <taxon>Endopterygota</taxon>
        <taxon>Lepidoptera</taxon>
        <taxon>Glossata</taxon>
        <taxon>Ditrysia</taxon>
        <taxon>Noctuoidea</taxon>
        <taxon>Noctuidae</taxon>
        <taxon>Heliothinae</taxon>
        <taxon>Heliothis</taxon>
    </lineage>
</organism>
<comment type="caution">
    <text evidence="4">The sequence shown here is derived from an EMBL/GenBank/DDBJ whole genome shotgun (WGS) entry which is preliminary data.</text>
</comment>
<dbReference type="InterPro" id="IPR000863">
    <property type="entry name" value="Sulfotransferase_dom"/>
</dbReference>
<gene>
    <name evidence="4" type="ORF">B5V51_5</name>
</gene>
<proteinExistence type="inferred from homology"/>
<protein>
    <recommendedName>
        <fullName evidence="3">Sulfotransferase domain-containing protein</fullName>
    </recommendedName>
</protein>
<dbReference type="AlphaFoldDB" id="A0A2A4KA51"/>
<sequence length="343" mass="40196">MDATNNFPWEIRDVEQKLADELAKYFKNEHTSYVRVGPKGYFFPKTYTAEAAKIYNMPLRSSDVFVASYPRSGSTWTRELVWIVANDWNFAKSETVPLVRRFMFLEFPTLVHPSLRDKILNDTDDAEKIKLLETITLPGTIRLANAESPRFIYTHLPLSLLPQSLLNDAKVVYVARDPRDVAVSFYHMNRLHRLLAYDGDFKTFWNLFISNSIYWTPYFDNIKEAWAARHSSNMLFLFYEDMSKDLPSVIRRVASFLNKPCTEELVARLSQHLSIDSFRSNRAINYDVMDELGLLNPGEQPYIRKGKVGGWRDYFDEEMTQQAEKWIQDNLRDTDLCFPHMKH</sequence>
<dbReference type="EMBL" id="NWSH01000001">
    <property type="protein sequence ID" value="PCG81088.1"/>
    <property type="molecule type" value="Genomic_DNA"/>
</dbReference>
<dbReference type="PANTHER" id="PTHR11783">
    <property type="entry name" value="SULFOTRANSFERASE SULT"/>
    <property type="match status" value="1"/>
</dbReference>
<dbReference type="STRING" id="7102.A0A2A4KA51"/>
<reference evidence="4" key="1">
    <citation type="submission" date="2017-09" db="EMBL/GenBank/DDBJ databases">
        <title>Contemporary evolution of a Lepidopteran species, Heliothis virescens, in response to modern agricultural practices.</title>
        <authorList>
            <person name="Fritz M.L."/>
            <person name="Deyonke A.M."/>
            <person name="Papanicolaou A."/>
            <person name="Micinski S."/>
            <person name="Westbrook J."/>
            <person name="Gould F."/>
        </authorList>
    </citation>
    <scope>NUCLEOTIDE SEQUENCE [LARGE SCALE GENOMIC DNA]</scope>
    <source>
        <strain evidence="4">HvINT-</strain>
        <tissue evidence="4">Whole body</tissue>
    </source>
</reference>
<dbReference type="GO" id="GO:0008146">
    <property type="term" value="F:sulfotransferase activity"/>
    <property type="evidence" value="ECO:0007669"/>
    <property type="project" value="InterPro"/>
</dbReference>
<dbReference type="EMBL" id="NWSH01000001">
    <property type="protein sequence ID" value="PCG81087.1"/>
    <property type="molecule type" value="Genomic_DNA"/>
</dbReference>
<dbReference type="Gene3D" id="3.40.50.300">
    <property type="entry name" value="P-loop containing nucleotide triphosphate hydrolases"/>
    <property type="match status" value="1"/>
</dbReference>
<evidence type="ECO:0000313" key="4">
    <source>
        <dbReference type="EMBL" id="PCG81087.1"/>
    </source>
</evidence>
<dbReference type="Pfam" id="PF00685">
    <property type="entry name" value="Sulfotransfer_1"/>
    <property type="match status" value="1"/>
</dbReference>